<accession>A0A2P6MUU0</accession>
<evidence type="ECO:0000256" key="6">
    <source>
        <dbReference type="SAM" id="Phobius"/>
    </source>
</evidence>
<dbReference type="SUPFAM" id="SSF103473">
    <property type="entry name" value="MFS general substrate transporter"/>
    <property type="match status" value="1"/>
</dbReference>
<gene>
    <name evidence="8" type="ORF">PROFUN_15739</name>
</gene>
<dbReference type="AlphaFoldDB" id="A0A2P6MUU0"/>
<evidence type="ECO:0000259" key="7">
    <source>
        <dbReference type="PROSITE" id="PS50850"/>
    </source>
</evidence>
<comment type="caution">
    <text evidence="8">The sequence shown here is derived from an EMBL/GenBank/DDBJ whole genome shotgun (WGS) entry which is preliminary data.</text>
</comment>
<feature type="transmembrane region" description="Helical" evidence="6">
    <location>
        <begin position="543"/>
        <end position="561"/>
    </location>
</feature>
<comment type="subcellular location">
    <subcellularLocation>
        <location evidence="1">Membrane</location>
        <topology evidence="1">Multi-pass membrane protein</topology>
    </subcellularLocation>
</comment>
<feature type="transmembrane region" description="Helical" evidence="6">
    <location>
        <begin position="221"/>
        <end position="245"/>
    </location>
</feature>
<evidence type="ECO:0000256" key="3">
    <source>
        <dbReference type="ARBA" id="ARBA00022692"/>
    </source>
</evidence>
<evidence type="ECO:0000256" key="4">
    <source>
        <dbReference type="ARBA" id="ARBA00022989"/>
    </source>
</evidence>
<feature type="transmembrane region" description="Helical" evidence="6">
    <location>
        <begin position="184"/>
        <end position="201"/>
    </location>
</feature>
<dbReference type="PROSITE" id="PS50850">
    <property type="entry name" value="MFS"/>
    <property type="match status" value="1"/>
</dbReference>
<feature type="transmembrane region" description="Helical" evidence="6">
    <location>
        <begin position="518"/>
        <end position="537"/>
    </location>
</feature>
<evidence type="ECO:0000256" key="1">
    <source>
        <dbReference type="ARBA" id="ARBA00004141"/>
    </source>
</evidence>
<keyword evidence="5 6" id="KW-0472">Membrane</keyword>
<evidence type="ECO:0000313" key="8">
    <source>
        <dbReference type="EMBL" id="PRP75454.1"/>
    </source>
</evidence>
<keyword evidence="4 6" id="KW-1133">Transmembrane helix</keyword>
<protein>
    <recommendedName>
        <fullName evidence="7">Major facilitator superfamily (MFS) profile domain-containing protein</fullName>
    </recommendedName>
</protein>
<dbReference type="GO" id="GO:0016020">
    <property type="term" value="C:membrane"/>
    <property type="evidence" value="ECO:0007669"/>
    <property type="project" value="UniProtKB-SubCell"/>
</dbReference>
<feature type="transmembrane region" description="Helical" evidence="6">
    <location>
        <begin position="429"/>
        <end position="449"/>
    </location>
</feature>
<dbReference type="InterPro" id="IPR005828">
    <property type="entry name" value="MFS_sugar_transport-like"/>
</dbReference>
<feature type="domain" description="Major facilitator superfamily (MFS) profile" evidence="7">
    <location>
        <begin position="87"/>
        <end position="565"/>
    </location>
</feature>
<feature type="transmembrane region" description="Helical" evidence="6">
    <location>
        <begin position="456"/>
        <end position="475"/>
    </location>
</feature>
<feature type="transmembrane region" description="Helical" evidence="6">
    <location>
        <begin position="388"/>
        <end position="409"/>
    </location>
</feature>
<proteinExistence type="predicted"/>
<feature type="transmembrane region" description="Helical" evidence="6">
    <location>
        <begin position="152"/>
        <end position="172"/>
    </location>
</feature>
<dbReference type="GO" id="GO:0022857">
    <property type="term" value="F:transmembrane transporter activity"/>
    <property type="evidence" value="ECO:0007669"/>
    <property type="project" value="InterPro"/>
</dbReference>
<dbReference type="PANTHER" id="PTHR23511:SF3">
    <property type="entry name" value="MAJOR FACILITATOR SUPERFAMILY (MFS) PROFILE DOMAIN-CONTAINING PROTEIN"/>
    <property type="match status" value="1"/>
</dbReference>
<evidence type="ECO:0000256" key="5">
    <source>
        <dbReference type="ARBA" id="ARBA00023136"/>
    </source>
</evidence>
<keyword evidence="2" id="KW-0813">Transport</keyword>
<feature type="transmembrane region" description="Helical" evidence="6">
    <location>
        <begin position="85"/>
        <end position="102"/>
    </location>
</feature>
<sequence>MCAVTRKFPGGVRAFGLEHRQYQFIGRGADAMSIIRRSIRSSSFDVQTKDPFLTDPAMVGIPIFDKKSLLINKHLDKMGMGRYQWFLYFLCGGGYFLDLMWANSFGLAGPAMQREFGIHDNVYGTLFTSFSVGLTVGALVWGILVDIIGRKWAFNLTLAIASVFGTLIGIPYHISGTAADLKQWQWVIICILAGMVGTGIGGNIPIDSTILIEFLPQNKRFLLASVSTFQPLGVVMNCLISYLIIPKFSCPKKSLACNSFEETDCCTQSSNMGWRYMFFATGAITIVIFIGRFLLFKFIESPKFLLSKGRDEEAIQAVQDVAKVNRQECHLSIMDFYYLEVMAEREEAVLSTERELTPLMRIPRKEKALRGALKNLSELFSSWTMVRLTLLTWVVYAFDAWGFSIAGAFGPKILESRGQQQADGNYLDLIIVALYGLPGTVIATTMIEVPSFGRKWSMVFSSALMATSCFLFVKIPQPVTMLGLEYFAQSLFNAILYGWTAEAFPARLRGTACGLASTWGRLFSIISPILAGVILASRGPSDLLYLAGGGVFICTAAIVLLPETKDAQAL</sequence>
<dbReference type="Pfam" id="PF00083">
    <property type="entry name" value="Sugar_tr"/>
    <property type="match status" value="1"/>
</dbReference>
<dbReference type="EMBL" id="MDYQ01000384">
    <property type="protein sequence ID" value="PRP75454.1"/>
    <property type="molecule type" value="Genomic_DNA"/>
</dbReference>
<dbReference type="InParanoid" id="A0A2P6MUU0"/>
<dbReference type="PANTHER" id="PTHR23511">
    <property type="entry name" value="SYNAPTIC VESICLE GLYCOPROTEIN 2"/>
    <property type="match status" value="1"/>
</dbReference>
<dbReference type="STRING" id="1890364.A0A2P6MUU0"/>
<evidence type="ECO:0000313" key="9">
    <source>
        <dbReference type="Proteomes" id="UP000241769"/>
    </source>
</evidence>
<evidence type="ECO:0000256" key="2">
    <source>
        <dbReference type="ARBA" id="ARBA00022448"/>
    </source>
</evidence>
<feature type="transmembrane region" description="Helical" evidence="6">
    <location>
        <begin position="122"/>
        <end position="145"/>
    </location>
</feature>
<dbReference type="InterPro" id="IPR020846">
    <property type="entry name" value="MFS_dom"/>
</dbReference>
<dbReference type="OrthoDB" id="4139357at2759"/>
<dbReference type="Proteomes" id="UP000241769">
    <property type="component" value="Unassembled WGS sequence"/>
</dbReference>
<dbReference type="InterPro" id="IPR036259">
    <property type="entry name" value="MFS_trans_sf"/>
</dbReference>
<keyword evidence="3 6" id="KW-0812">Transmembrane</keyword>
<feature type="transmembrane region" description="Helical" evidence="6">
    <location>
        <begin position="276"/>
        <end position="295"/>
    </location>
</feature>
<dbReference type="Gene3D" id="1.20.1250.20">
    <property type="entry name" value="MFS general substrate transporter like domains"/>
    <property type="match status" value="1"/>
</dbReference>
<organism evidence="8 9">
    <name type="scientific">Planoprotostelium fungivorum</name>
    <dbReference type="NCBI Taxonomy" id="1890364"/>
    <lineage>
        <taxon>Eukaryota</taxon>
        <taxon>Amoebozoa</taxon>
        <taxon>Evosea</taxon>
        <taxon>Variosea</taxon>
        <taxon>Cavosteliida</taxon>
        <taxon>Cavosteliaceae</taxon>
        <taxon>Planoprotostelium</taxon>
    </lineage>
</organism>
<reference evidence="8 9" key="1">
    <citation type="journal article" date="2018" name="Genome Biol. Evol.">
        <title>Multiple Roots of Fruiting Body Formation in Amoebozoa.</title>
        <authorList>
            <person name="Hillmann F."/>
            <person name="Forbes G."/>
            <person name="Novohradska S."/>
            <person name="Ferling I."/>
            <person name="Riege K."/>
            <person name="Groth M."/>
            <person name="Westermann M."/>
            <person name="Marz M."/>
            <person name="Spaller T."/>
            <person name="Winckler T."/>
            <person name="Schaap P."/>
            <person name="Glockner G."/>
        </authorList>
    </citation>
    <scope>NUCLEOTIDE SEQUENCE [LARGE SCALE GENOMIC DNA]</scope>
    <source>
        <strain evidence="8 9">Jena</strain>
    </source>
</reference>
<keyword evidence="9" id="KW-1185">Reference proteome</keyword>
<name>A0A2P6MUU0_9EUKA</name>